<dbReference type="InterPro" id="IPR016035">
    <property type="entry name" value="Acyl_Trfase/lysoPLipase"/>
</dbReference>
<dbReference type="InterPro" id="IPR018201">
    <property type="entry name" value="Ketoacyl_synth_AS"/>
</dbReference>
<comment type="caution">
    <text evidence="14">The sequence shown here is derived from an EMBL/GenBank/DDBJ whole genome shotgun (WGS) entry which is preliminary data.</text>
</comment>
<evidence type="ECO:0000259" key="11">
    <source>
        <dbReference type="PROSITE" id="PS50075"/>
    </source>
</evidence>
<evidence type="ECO:0000313" key="15">
    <source>
        <dbReference type="Proteomes" id="UP001054854"/>
    </source>
</evidence>
<dbReference type="Gene3D" id="6.10.140.1830">
    <property type="match status" value="1"/>
</dbReference>
<evidence type="ECO:0000256" key="1">
    <source>
        <dbReference type="ARBA" id="ARBA00001957"/>
    </source>
</evidence>
<dbReference type="SMART" id="SM00823">
    <property type="entry name" value="PKS_PP"/>
    <property type="match status" value="2"/>
</dbReference>
<comment type="cofactor">
    <cofactor evidence="1">
        <name>pantetheine 4'-phosphate</name>
        <dbReference type="ChEBI" id="CHEBI:47942"/>
    </cofactor>
</comment>
<dbReference type="Pfam" id="PF02801">
    <property type="entry name" value="Ketoacyl-synt_C"/>
    <property type="match status" value="2"/>
</dbReference>
<dbReference type="InterPro" id="IPR032821">
    <property type="entry name" value="PKS_assoc"/>
</dbReference>
<dbReference type="InterPro" id="IPR016036">
    <property type="entry name" value="Malonyl_transacylase_ACP-bd"/>
</dbReference>
<dbReference type="Pfam" id="PF16197">
    <property type="entry name" value="KAsynt_C_assoc"/>
    <property type="match status" value="2"/>
</dbReference>
<dbReference type="RefSeq" id="WP_236255669.1">
    <property type="nucleotide sequence ID" value="NZ_BNEK01000002.1"/>
</dbReference>
<feature type="domain" description="Carrier" evidence="11">
    <location>
        <begin position="3275"/>
        <end position="3350"/>
    </location>
</feature>
<keyword evidence="7" id="KW-0511">Multifunctional enzyme</keyword>
<evidence type="ECO:0000256" key="7">
    <source>
        <dbReference type="ARBA" id="ARBA00023268"/>
    </source>
</evidence>
<evidence type="ECO:0000256" key="3">
    <source>
        <dbReference type="ARBA" id="ARBA00022450"/>
    </source>
</evidence>
<dbReference type="InterPro" id="IPR042104">
    <property type="entry name" value="PKS_dehydratase_sf"/>
</dbReference>
<dbReference type="InterPro" id="IPR055123">
    <property type="entry name" value="SpnB-like_Rossmann"/>
</dbReference>
<dbReference type="PROSITE" id="PS00012">
    <property type="entry name" value="PHOSPHOPANTETHEINE"/>
    <property type="match status" value="2"/>
</dbReference>
<feature type="active site" description="Proton donor; for dehydratase activity" evidence="9">
    <location>
        <position position="1158"/>
    </location>
</feature>
<dbReference type="Pfam" id="PF00550">
    <property type="entry name" value="PP-binding"/>
    <property type="match status" value="2"/>
</dbReference>
<dbReference type="SUPFAM" id="SSF52151">
    <property type="entry name" value="FabD/lysophospholipase-like"/>
    <property type="match status" value="2"/>
</dbReference>
<keyword evidence="5" id="KW-0808">Transferase</keyword>
<dbReference type="EMBL" id="BNEK01000002">
    <property type="protein sequence ID" value="GHJ25751.1"/>
    <property type="molecule type" value="Genomic_DNA"/>
</dbReference>
<dbReference type="PROSITE" id="PS50075">
    <property type="entry name" value="CARRIER"/>
    <property type="match status" value="2"/>
</dbReference>
<dbReference type="InterPro" id="IPR057326">
    <property type="entry name" value="KR_dom"/>
</dbReference>
<keyword evidence="4" id="KW-0597">Phosphoprotein</keyword>
<dbReference type="PROSITE" id="PS52019">
    <property type="entry name" value="PKS_MFAS_DH"/>
    <property type="match status" value="1"/>
</dbReference>
<dbReference type="Pfam" id="PF18369">
    <property type="entry name" value="PKS_DE"/>
    <property type="match status" value="1"/>
</dbReference>
<dbReference type="Pfam" id="PF14765">
    <property type="entry name" value="PS-DH"/>
    <property type="match status" value="1"/>
</dbReference>
<dbReference type="InterPro" id="IPR006162">
    <property type="entry name" value="Ppantetheine_attach_site"/>
</dbReference>
<dbReference type="InterPro" id="IPR013968">
    <property type="entry name" value="PKS_KR"/>
</dbReference>
<dbReference type="Gene3D" id="3.30.70.3290">
    <property type="match status" value="2"/>
</dbReference>
<dbReference type="CDD" id="cd00833">
    <property type="entry name" value="PKS"/>
    <property type="match status" value="2"/>
</dbReference>
<dbReference type="SUPFAM" id="SSF51735">
    <property type="entry name" value="NAD(P)-binding Rossmann-fold domains"/>
    <property type="match status" value="4"/>
</dbReference>
<dbReference type="InterPro" id="IPR001227">
    <property type="entry name" value="Ac_transferase_dom_sf"/>
</dbReference>
<keyword evidence="6" id="KW-0045">Antibiotic biosynthesis</keyword>
<dbReference type="PANTHER" id="PTHR43775:SF51">
    <property type="entry name" value="INACTIVE PHENOLPHTHIOCEROL SYNTHESIS POLYKETIDE SYNTHASE TYPE I PKS1-RELATED"/>
    <property type="match status" value="1"/>
</dbReference>
<gene>
    <name evidence="14" type="ORF">TPA0910_01840</name>
</gene>
<dbReference type="InterPro" id="IPR020807">
    <property type="entry name" value="PKS_DH"/>
</dbReference>
<evidence type="ECO:0000256" key="8">
    <source>
        <dbReference type="ARBA" id="ARBA00023315"/>
    </source>
</evidence>
<feature type="domain" description="Carrier" evidence="11">
    <location>
        <begin position="1716"/>
        <end position="1791"/>
    </location>
</feature>
<dbReference type="Gene3D" id="3.40.366.10">
    <property type="entry name" value="Malonyl-Coenzyme A Acyl Carrier Protein, domain 2"/>
    <property type="match status" value="2"/>
</dbReference>
<feature type="domain" description="Ketosynthase family 3 (KS3)" evidence="12">
    <location>
        <begin position="33"/>
        <end position="459"/>
    </location>
</feature>
<dbReference type="InterPro" id="IPR009081">
    <property type="entry name" value="PP-bd_ACP"/>
</dbReference>
<protein>
    <submittedName>
        <fullName evidence="14">Uncharacterized protein</fullName>
    </submittedName>
</protein>
<dbReference type="Pfam" id="PF00109">
    <property type="entry name" value="ketoacyl-synt"/>
    <property type="match status" value="2"/>
</dbReference>
<dbReference type="PROSITE" id="PS52004">
    <property type="entry name" value="KS3_2"/>
    <property type="match status" value="2"/>
</dbReference>
<dbReference type="Pfam" id="PF00698">
    <property type="entry name" value="Acyl_transf_1"/>
    <property type="match status" value="2"/>
</dbReference>
<dbReference type="Gene3D" id="1.10.1200.10">
    <property type="entry name" value="ACP-like"/>
    <property type="match status" value="2"/>
</dbReference>
<keyword evidence="15" id="KW-1185">Reference proteome</keyword>
<feature type="region of interest" description="Disordered" evidence="10">
    <location>
        <begin position="2239"/>
        <end position="2258"/>
    </location>
</feature>
<dbReference type="InterPro" id="IPR016039">
    <property type="entry name" value="Thiolase-like"/>
</dbReference>
<evidence type="ECO:0000259" key="12">
    <source>
        <dbReference type="PROSITE" id="PS52004"/>
    </source>
</evidence>
<dbReference type="Proteomes" id="UP001054854">
    <property type="component" value="Unassembled WGS sequence"/>
</dbReference>
<evidence type="ECO:0000313" key="14">
    <source>
        <dbReference type="EMBL" id="GHJ25751.1"/>
    </source>
</evidence>
<proteinExistence type="predicted"/>
<dbReference type="InterPro" id="IPR049900">
    <property type="entry name" value="PKS_mFAS_DH"/>
</dbReference>
<evidence type="ECO:0000256" key="5">
    <source>
        <dbReference type="ARBA" id="ARBA00022679"/>
    </source>
</evidence>
<feature type="region of interest" description="Disordered" evidence="10">
    <location>
        <begin position="460"/>
        <end position="486"/>
    </location>
</feature>
<dbReference type="SUPFAM" id="SSF53901">
    <property type="entry name" value="Thiolase-like"/>
    <property type="match status" value="2"/>
</dbReference>
<dbReference type="InterPro" id="IPR041618">
    <property type="entry name" value="PKS_DE"/>
</dbReference>
<dbReference type="SUPFAM" id="SSF47336">
    <property type="entry name" value="ACP-like"/>
    <property type="match status" value="2"/>
</dbReference>
<dbReference type="NCBIfam" id="NF045894">
    <property type="entry name" value="PKS_plus_SDR"/>
    <property type="match status" value="1"/>
</dbReference>
<dbReference type="CDD" id="cd08956">
    <property type="entry name" value="KR_3_FAS_SDR_x"/>
    <property type="match status" value="1"/>
</dbReference>
<dbReference type="PANTHER" id="PTHR43775">
    <property type="entry name" value="FATTY ACID SYNTHASE"/>
    <property type="match status" value="1"/>
</dbReference>
<dbReference type="Pfam" id="PF08659">
    <property type="entry name" value="KR"/>
    <property type="match status" value="2"/>
</dbReference>
<evidence type="ECO:0000259" key="13">
    <source>
        <dbReference type="PROSITE" id="PS52019"/>
    </source>
</evidence>
<dbReference type="InterPro" id="IPR036736">
    <property type="entry name" value="ACP-like_sf"/>
</dbReference>
<keyword evidence="8" id="KW-0012">Acyltransferase</keyword>
<dbReference type="InterPro" id="IPR049552">
    <property type="entry name" value="PKS_DH_N"/>
</dbReference>
<feature type="region of interest" description="N-terminal hotdog fold" evidence="9">
    <location>
        <begin position="962"/>
        <end position="1084"/>
    </location>
</feature>
<dbReference type="InterPro" id="IPR050091">
    <property type="entry name" value="PKS_NRPS_Biosynth_Enz"/>
</dbReference>
<dbReference type="Pfam" id="PF08990">
    <property type="entry name" value="Docking"/>
    <property type="match status" value="1"/>
</dbReference>
<dbReference type="Gene3D" id="3.40.47.10">
    <property type="match status" value="2"/>
</dbReference>
<comment type="pathway">
    <text evidence="2">Antibiotic biosynthesis.</text>
</comment>
<evidence type="ECO:0000256" key="10">
    <source>
        <dbReference type="SAM" id="MobiDB-lite"/>
    </source>
</evidence>
<evidence type="ECO:0000256" key="9">
    <source>
        <dbReference type="PROSITE-ProRule" id="PRU01363"/>
    </source>
</evidence>
<evidence type="ECO:0000256" key="4">
    <source>
        <dbReference type="ARBA" id="ARBA00022553"/>
    </source>
</evidence>
<keyword evidence="3" id="KW-0596">Phosphopantetheine</keyword>
<dbReference type="Gene3D" id="3.40.50.720">
    <property type="entry name" value="NAD(P)-binding Rossmann-like Domain"/>
    <property type="match status" value="2"/>
</dbReference>
<dbReference type="InterPro" id="IPR020806">
    <property type="entry name" value="PKS_PP-bd"/>
</dbReference>
<feature type="domain" description="Ketosynthase family 3 (KS3)" evidence="12">
    <location>
        <begin position="1810"/>
        <end position="2236"/>
    </location>
</feature>
<dbReference type="InterPro" id="IPR036291">
    <property type="entry name" value="NAD(P)-bd_dom_sf"/>
</dbReference>
<dbReference type="SMART" id="SM00827">
    <property type="entry name" value="PKS_AT"/>
    <property type="match status" value="2"/>
</dbReference>
<evidence type="ECO:0000256" key="6">
    <source>
        <dbReference type="ARBA" id="ARBA00023194"/>
    </source>
</evidence>
<feature type="active site" description="Proton acceptor; for dehydratase activity" evidence="9">
    <location>
        <position position="994"/>
    </location>
</feature>
<feature type="region of interest" description="C-terminal hotdog fold" evidence="9">
    <location>
        <begin position="1097"/>
        <end position="1236"/>
    </location>
</feature>
<dbReference type="InterPro" id="IPR015083">
    <property type="entry name" value="NorB/c/GfsB-D-like_docking"/>
</dbReference>
<dbReference type="SMART" id="SM00825">
    <property type="entry name" value="PKS_KS"/>
    <property type="match status" value="2"/>
</dbReference>
<dbReference type="InterPro" id="IPR014043">
    <property type="entry name" value="Acyl_transferase_dom"/>
</dbReference>
<dbReference type="SUPFAM" id="SSF55048">
    <property type="entry name" value="Probable ACP-binding domain of malonyl-CoA ACP transacylase"/>
    <property type="match status" value="2"/>
</dbReference>
<dbReference type="SMART" id="SM00826">
    <property type="entry name" value="PKS_DH"/>
    <property type="match status" value="1"/>
</dbReference>
<dbReference type="PROSITE" id="PS00606">
    <property type="entry name" value="KS3_1"/>
    <property type="match status" value="2"/>
</dbReference>
<organism evidence="14 15">
    <name type="scientific">Streptomyces hygroscopicus</name>
    <dbReference type="NCBI Taxonomy" id="1912"/>
    <lineage>
        <taxon>Bacteria</taxon>
        <taxon>Bacillati</taxon>
        <taxon>Actinomycetota</taxon>
        <taxon>Actinomycetes</taxon>
        <taxon>Kitasatosporales</taxon>
        <taxon>Streptomycetaceae</taxon>
        <taxon>Streptomyces</taxon>
        <taxon>Streptomyces violaceusniger group</taxon>
    </lineage>
</organism>
<reference evidence="14" key="1">
    <citation type="submission" date="2024-05" db="EMBL/GenBank/DDBJ databases">
        <title>Whole genome shotgun sequence of Streptomyces hygroscopicus NBRC 113678.</title>
        <authorList>
            <person name="Komaki H."/>
            <person name="Tamura T."/>
        </authorList>
    </citation>
    <scope>NUCLEOTIDE SEQUENCE</scope>
    <source>
        <strain evidence="14">N11-34</strain>
    </source>
</reference>
<dbReference type="InterPro" id="IPR020841">
    <property type="entry name" value="PKS_Beta-ketoAc_synthase_dom"/>
</dbReference>
<evidence type="ECO:0000256" key="2">
    <source>
        <dbReference type="ARBA" id="ARBA00004792"/>
    </source>
</evidence>
<dbReference type="CDD" id="cd08952">
    <property type="entry name" value="KR_1_SDR_x"/>
    <property type="match status" value="1"/>
</dbReference>
<accession>A0ABQ3TR08</accession>
<dbReference type="InterPro" id="IPR014030">
    <property type="entry name" value="Ketoacyl_synth_N"/>
</dbReference>
<dbReference type="Pfam" id="PF22953">
    <property type="entry name" value="SpnB_Rossmann"/>
    <property type="match status" value="1"/>
</dbReference>
<dbReference type="InterPro" id="IPR014031">
    <property type="entry name" value="Ketoacyl_synth_C"/>
</dbReference>
<dbReference type="SMART" id="SM00822">
    <property type="entry name" value="PKS_KR"/>
    <property type="match status" value="2"/>
</dbReference>
<feature type="compositionally biased region" description="Acidic residues" evidence="10">
    <location>
        <begin position="464"/>
        <end position="475"/>
    </location>
</feature>
<name>A0ABQ3TR08_STRHY</name>
<dbReference type="Gene3D" id="3.10.129.110">
    <property type="entry name" value="Polyketide synthase dehydratase"/>
    <property type="match status" value="1"/>
</dbReference>
<sequence>MANDEKLLNYLKRVTADLHQTRERLRKAESAAEEPIAIVGMGCRYPGGVTTPDGLWQLVADGRDAIAGFPEDRGWNLESLFDSDPDAVGTSYVREGGFLTDAGGFDAEFFGISPREALATDPQQRLLLETAWETFENAGIDPTSLRDSDVGVFTGVANGDYALTVDQVPEGFEGYLGIGGAGSIASGRISYSLGLLGPAVTLDTGCSSSLVAMHWASYALRAGECSMALAGGVMVMATPGGFVGFSRQRGLARDGRCKSFGEGADGTNWSEGVGLVLLERLSDARRNGHEVLAVIRGTAVNQDGASNGLTAPNGPSQERVIRQALDNAGLSMADIDAVEAHGTGTALGDPIEAQALLATYGQNRPADQPLWLGSIKSNIGHTQAAAGVAGVIKMIQAMRHGVLPKTLHADQPTTKVDWTSGAVSLLAEPRPWPETGRPRRAGVSSFGVSGTNAHVILEQPLAEDTSEPEPPEADGSEANGSEAETPGLVATGGVVPWLLSAKSADALRAQAQRLLTHLESADNPRAVDIGWSLATTRAALDHRAIILTDTDTDSGTDTGADSDSGGGEAMAALTALATGQPHPRLITGHATTPGKTVFVFPGQGSQWTGMGAQLLATSPVFAARMHECAQALAPFTDWDLIDVITSAPGAPGLDRVDVVQPATFAIMVSLAALWQSNGIHPDAVIGHSQGEIAAACVAGVLTLHDAAKIVTLRSQTIAHHLAGHGAMMSLAAPADTIDLTPWPNKLWIAAHNGPNTTVIAGDTDALHQLHTHYTKHNIRARIIPVDYASHTGHVDTIKTPLHHLLTNITPHPATTPWLSTVTGQWINPHTLDPGYWYQNLRQPVHFHTAIRTLAQQGHHTYLEISPHPVLTTAIQDTLETETTPHTIVTGTLRRDDDTPTRFLTNLAHLTTHGHTPNWPTLYTGTHPHHTPLPTYPFQHHHYWLPRTTTGDVAAAGLHDPAHPLLTAALHLPDTGGAVLTGRLSLTSHPWLADHAVSGAALLPGAAMAELAVRAGDETGSPTLEELVIEQPLALPDSGSVDIQVAVGGPDGAGRREVRLYSRRTDREQWTEHATGTLAEETTAAPSPAVAAWPPAGAEPVAVEDLYERMAEGGYDYGPAFQGLTAVWTRDGEVYAEAALPEEQTELAARFGIHPALLDAALHAGNYCLPGEPGSRMLLPFAWNGIRLYATGATSVRVHARYTEDGGLSVELADAAGGPVASIGSLVLREVDAAQLDALTAASVDDALWEVTWTEQAATAAEVRWGTVGEVSPALAAAGVPAFADVTEVAEAEDRPDLIVADTTAWEFPDAGLTERARESTLRVLDLARQWVTLPGVAETRLVILTRGAMAVHDSAEVTDPAAAAIWGLVRSAQSEHPGRIHLIDVDGHSEGALPAALTTGQPQLALRDGALWAPRLTAVPATAPQPLALAPAGTVLVTGGTGTLGALTARHLATHHGARHLLLVSRQGPEAPGATELADDLTALGAQVRITACDTADRDQLATLLATVPTDHPLTAVVHTAGTLDDGILTALTPDRLDTVFRPKVDALTHLHDLTRDQDLAAFVVYSSATGTLGTPGQANYAAANAYADALVHQRHTAGLPATSLAWGLWETTSALTATMSAEDLRRTHRGGVTPLGDDEGLSLLDAALAAPRPHSVPIRINPAALRADDTAPPLPPLLRHLVRRPTRRTAHATSPAGAPALTQRLAALGHPERLRLLTELVRTEAAAVLGHTTIDRIGPDQPFREIGFDSLTAVELRNRLNAATGLRLPATVVFDYPTSVITAGYLRDELFGAAEAAPAAVSGPAADVDDPVVIVGMACRLPGRVADPDGLWRLVADAEDGIGAFPTDRGWDLDTLFDPDPDRVGTTYVREGGFVSGAAEFDADFFGISPREAVAMDPQQRLLLETAWETFEQAGIAPLSVRGSDTGVFAGVIYHDYGTNTGELPEGSETYLSTGMSASVVSGRVAYALGLTGPAVTVDTACSSSLVALHWAAKAVREGECSLALAGGVTVMSTPSGFVSFSHQRGLAPDGRSKSFGEGADGTTFSEGVGLVLLERLSDARRNGHEVLAVIRGTAVNQDGASNGLTAPNGPSQQRVIRQALANAGLSPADIDAVEAHGTGTALGDPIEAQALLATYGQDRPADQPLWLGSLKSNIGHTQAAAGIAGVIKMVQAIRHGLLPKTLHADQPTSKVDWTSGAVSLLTEARPWPETGHPRRAGVSSFGVSGTNAHLILEQAPETATTPEADGSEADGSEPEAPGLVATGGVVPWVLSAKSAAALRAQAERLLTHLRSYPEGSPVDLGWSLATTRTALEHRAVVLAPDPERATGALTALAEGQPHPGLVTGETGTDGKTVFVFPGQGAQWTGMGAQLLNQSPVFAARLHECAQALAPYTDWNLIDVITGAPDAPSLDRVDVLQPTTFAIMVSLAALWQANGIHPDAVIGHSQGEIAAACVAGVLTLHDAAKIVTLRSQTIAHHLTGHGAMMSVLTHHTWVQQALTPWQDRLWIAAINSPASVSVSGDPDALTAFGTTLSQAKIYRWQLPGVDFAGHSGHVDHIHDHLHHLLHNTPTTPGHTPWISTVTADWTDPTHLDTDYWYRNLRDTVRFEDATRTLLDQGYRTFIEISTHPVLTTAIHDIVETLPEVRATVTGTLRREDGGAERVLAGLGELFAAGVPVDWAALFAGAGARRVPLPTYAFQRRHYWLEPARAPRPAEPADSSLWAAIEDGDAELLARDLEVDADALGTVLPALASWHRRSREDALTDDWRYRVGWTRVAAAGPELPGRLLVLVPAARADSARVRAVLDHLAARGAEVVTAEVSETGREALGDQIKPAHGCAGVVSLLSWDDRADTEYGTVSRGTAATLALAQALRDHDVTAPLWCVTRGGVAVAGESADPVQSAVWGFGAVLGLDHPDTFGGLVDLPAEPAESAEGSEGAEGAEGAEGDDQAVLDGLCAALSSPEGEDQLAVRADGLFARRMLRDRDGSGGAWQPRGTVLVTGGTGGLGSHVARWLAESGADHVVLLSRQGGDAPGAAGLVADLAGVEVTVAACDVTDRDGVAAVLAEAERTHPLTAVVHTAGAGLASAPVTEVTAERFAAVTRAKVQGAQVLDELLGDRPLDAFVLFSSGAGVWGSGGQAPYAAGNAFLDGLAARRRAHGLAATSVSWGGWGGGLGMIDADGGDQWRRIGVLPMDPAPALRAMARAVAGGLPHVIVADIDWARFVPGYTMARERPLLRRLPEVAEILAADTTGGGASEREVLLAGLAELTGPEQEAFLTDLVRREAAAVLGHATHDAVEPERAFKDTGFDSLTAVELRNRVNAATGLRLSATVVFDYPKPIALARKLRTELVPDQGGAADGGAADAEGREEEIRRVLASVPLRRFRELGVLDALVRLADSAAGDPNAAAEAEPSAIADLDADELVSRAMRGTTFGND</sequence>
<dbReference type="Pfam" id="PF21089">
    <property type="entry name" value="PKS_DH_N"/>
    <property type="match status" value="1"/>
</dbReference>
<dbReference type="InterPro" id="IPR049551">
    <property type="entry name" value="PKS_DH_C"/>
</dbReference>
<feature type="domain" description="PKS/mFAS DH" evidence="13">
    <location>
        <begin position="962"/>
        <end position="1236"/>
    </location>
</feature>
<dbReference type="SMART" id="SM01294">
    <property type="entry name" value="PKS_PP_betabranch"/>
    <property type="match status" value="2"/>
</dbReference>